<dbReference type="EMBL" id="JBHLZY010000008">
    <property type="protein sequence ID" value="MFB9769010.1"/>
    <property type="molecule type" value="Genomic_DNA"/>
</dbReference>
<dbReference type="RefSeq" id="WP_137643055.1">
    <property type="nucleotide sequence ID" value="NZ_BJEA01000013.1"/>
</dbReference>
<feature type="signal peptide" evidence="2">
    <location>
        <begin position="1"/>
        <end position="27"/>
    </location>
</feature>
<keyword evidence="5" id="KW-1185">Reference proteome</keyword>
<dbReference type="InterPro" id="IPR027994">
    <property type="entry name" value="WxL_dom"/>
</dbReference>
<evidence type="ECO:0000256" key="1">
    <source>
        <dbReference type="SAM" id="MobiDB-lite"/>
    </source>
</evidence>
<gene>
    <name evidence="4" type="ORF">ACFFLI_03865</name>
</gene>
<evidence type="ECO:0000313" key="5">
    <source>
        <dbReference type="Proteomes" id="UP001589691"/>
    </source>
</evidence>
<evidence type="ECO:0000313" key="4">
    <source>
        <dbReference type="EMBL" id="MFB9769010.1"/>
    </source>
</evidence>
<sequence>MKRQAWSGWGAVFGLCVLIGYGQPAHAATQTTAQVELTPSTDERPVPPVDPEQPDRPYPGDPADPDNETGTGAYGQLTIDFVSNVHFQTTTAKTGPQTLTAANQRAMIQVSDRRTRPDGWTLQVTASPLRSQQRTLASTLTLGSVQLTPGKNNVSAAPQLLTTGEIRPGVTANVVTAPSGSGLGTWLVSLNRGPTPVQLHLYEHELEAGRYTGNLAWSLTNAPA</sequence>
<proteinExistence type="predicted"/>
<reference evidence="4 5" key="1">
    <citation type="submission" date="2024-09" db="EMBL/GenBank/DDBJ databases">
        <authorList>
            <person name="Sun Q."/>
            <person name="Mori K."/>
        </authorList>
    </citation>
    <scope>NUCLEOTIDE SEQUENCE [LARGE SCALE GENOMIC DNA]</scope>
    <source>
        <strain evidence="4 5">TBRC 4576</strain>
    </source>
</reference>
<keyword evidence="2" id="KW-0732">Signal</keyword>
<feature type="chain" id="PRO_5046437254" evidence="2">
    <location>
        <begin position="28"/>
        <end position="224"/>
    </location>
</feature>
<feature type="region of interest" description="Disordered" evidence="1">
    <location>
        <begin position="30"/>
        <end position="73"/>
    </location>
</feature>
<accession>A0ABV5WS75</accession>
<comment type="caution">
    <text evidence="4">The sequence shown here is derived from an EMBL/GenBank/DDBJ whole genome shotgun (WGS) entry which is preliminary data.</text>
</comment>
<feature type="compositionally biased region" description="Pro residues" evidence="1">
    <location>
        <begin position="46"/>
        <end position="62"/>
    </location>
</feature>
<dbReference type="Pfam" id="PF13731">
    <property type="entry name" value="WxL"/>
    <property type="match status" value="1"/>
</dbReference>
<name>A0ABV5WS75_9LACO</name>
<protein>
    <submittedName>
        <fullName evidence="4">WxL domain-containing protein</fullName>
    </submittedName>
</protein>
<organism evidence="4 5">
    <name type="scientific">Lactiplantibacillus modestisalitolerans</name>
    <dbReference type="NCBI Taxonomy" id="1457219"/>
    <lineage>
        <taxon>Bacteria</taxon>
        <taxon>Bacillati</taxon>
        <taxon>Bacillota</taxon>
        <taxon>Bacilli</taxon>
        <taxon>Lactobacillales</taxon>
        <taxon>Lactobacillaceae</taxon>
        <taxon>Lactiplantibacillus</taxon>
    </lineage>
</organism>
<evidence type="ECO:0000259" key="3">
    <source>
        <dbReference type="Pfam" id="PF13731"/>
    </source>
</evidence>
<feature type="domain" description="WxL" evidence="3">
    <location>
        <begin position="28"/>
        <end position="223"/>
    </location>
</feature>
<evidence type="ECO:0000256" key="2">
    <source>
        <dbReference type="SAM" id="SignalP"/>
    </source>
</evidence>
<dbReference type="Proteomes" id="UP001589691">
    <property type="component" value="Unassembled WGS sequence"/>
</dbReference>